<proteinExistence type="predicted"/>
<gene>
    <name evidence="1" type="ORF">HJG54_28220</name>
</gene>
<dbReference type="RefSeq" id="WP_316432584.1">
    <property type="nucleotide sequence ID" value="NZ_CP053586.1"/>
</dbReference>
<name>A0AA96WPQ7_9CYAN</name>
<dbReference type="AlphaFoldDB" id="A0AA96WPQ7"/>
<reference evidence="1" key="1">
    <citation type="submission" date="2020-05" db="EMBL/GenBank/DDBJ databases">
        <authorList>
            <person name="Zhu T."/>
            <person name="Keshari N."/>
            <person name="Lu X."/>
        </authorList>
    </citation>
    <scope>NUCLEOTIDE SEQUENCE</scope>
    <source>
        <strain evidence="1">NK1-12</strain>
    </source>
</reference>
<sequence>MQVIYPDLATAIHAMCQGWCQRYGYTDPFCRNGEWWAFPPNGVKPVRIRNVLTEEDCQAHWVQIGRVSLALLPDGSFA</sequence>
<accession>A0AA96WPQ7</accession>
<dbReference type="EMBL" id="CP053586">
    <property type="protein sequence ID" value="WNZ26321.1"/>
    <property type="molecule type" value="Genomic_DNA"/>
</dbReference>
<protein>
    <submittedName>
        <fullName evidence="1">Uncharacterized protein</fullName>
    </submittedName>
</protein>
<organism evidence="1">
    <name type="scientific">Leptolyngbya sp. NK1-12</name>
    <dbReference type="NCBI Taxonomy" id="2547451"/>
    <lineage>
        <taxon>Bacteria</taxon>
        <taxon>Bacillati</taxon>
        <taxon>Cyanobacteriota</taxon>
        <taxon>Cyanophyceae</taxon>
        <taxon>Leptolyngbyales</taxon>
        <taxon>Leptolyngbyaceae</taxon>
        <taxon>Leptolyngbya group</taxon>
        <taxon>Leptolyngbya</taxon>
    </lineage>
</organism>
<evidence type="ECO:0000313" key="1">
    <source>
        <dbReference type="EMBL" id="WNZ26321.1"/>
    </source>
</evidence>